<protein>
    <submittedName>
        <fullName evidence="7">Precorrin-6Y C5,15-methyltransferase (Decarboxylating)</fullName>
    </submittedName>
</protein>
<gene>
    <name evidence="7" type="ORF">SAMN06295987_101443</name>
</gene>
<keyword evidence="2" id="KW-0169">Cobalamin biosynthesis</keyword>
<dbReference type="STRING" id="428990.SAMN06295987_101443"/>
<evidence type="ECO:0000256" key="2">
    <source>
        <dbReference type="ARBA" id="ARBA00022573"/>
    </source>
</evidence>
<dbReference type="EMBL" id="FVZE01000001">
    <property type="protein sequence ID" value="SLJ86988.1"/>
    <property type="molecule type" value="Genomic_DNA"/>
</dbReference>
<dbReference type="InterPro" id="IPR014777">
    <property type="entry name" value="4pyrrole_Mease_sub1"/>
</dbReference>
<dbReference type="GO" id="GO:0032259">
    <property type="term" value="P:methylation"/>
    <property type="evidence" value="ECO:0007669"/>
    <property type="project" value="UniProtKB-KW"/>
</dbReference>
<dbReference type="PANTHER" id="PTHR43182">
    <property type="entry name" value="COBALT-PRECORRIN-6B C(15)-METHYLTRANSFERASE (DECARBOXYLATING)"/>
    <property type="match status" value="1"/>
</dbReference>
<evidence type="ECO:0000256" key="3">
    <source>
        <dbReference type="ARBA" id="ARBA00022603"/>
    </source>
</evidence>
<dbReference type="Proteomes" id="UP000190989">
    <property type="component" value="Unassembled WGS sequence"/>
</dbReference>
<dbReference type="Gene3D" id="3.40.50.150">
    <property type="entry name" value="Vaccinia Virus protein VP39"/>
    <property type="match status" value="1"/>
</dbReference>
<keyword evidence="5" id="KW-0949">S-adenosyl-L-methionine</keyword>
<dbReference type="GO" id="GO:0009236">
    <property type="term" value="P:cobalamin biosynthetic process"/>
    <property type="evidence" value="ECO:0007669"/>
    <property type="project" value="UniProtKB-UniPathway"/>
</dbReference>
<name>A0A1U6GU53_9SPHN</name>
<dbReference type="RefSeq" id="WP_054947304.1">
    <property type="nucleotide sequence ID" value="NZ_FVZE01000001.1"/>
</dbReference>
<dbReference type="PANTHER" id="PTHR43182:SF1">
    <property type="entry name" value="COBALT-PRECORRIN-7 C(5)-METHYLTRANSFERASE"/>
    <property type="match status" value="1"/>
</dbReference>
<dbReference type="InterPro" id="IPR000878">
    <property type="entry name" value="4pyrrol_Mease"/>
</dbReference>
<dbReference type="Gene3D" id="3.40.1010.10">
    <property type="entry name" value="Cobalt-precorrin-4 Transmethylase, Domain 1"/>
    <property type="match status" value="1"/>
</dbReference>
<dbReference type="SUPFAM" id="SSF53790">
    <property type="entry name" value="Tetrapyrrole methylase"/>
    <property type="match status" value="1"/>
</dbReference>
<evidence type="ECO:0000256" key="1">
    <source>
        <dbReference type="ARBA" id="ARBA00004953"/>
    </source>
</evidence>
<evidence type="ECO:0000256" key="5">
    <source>
        <dbReference type="ARBA" id="ARBA00022691"/>
    </source>
</evidence>
<keyword evidence="4 7" id="KW-0808">Transferase</keyword>
<dbReference type="InterPro" id="IPR029063">
    <property type="entry name" value="SAM-dependent_MTases_sf"/>
</dbReference>
<evidence type="ECO:0000313" key="7">
    <source>
        <dbReference type="EMBL" id="SLJ86988.1"/>
    </source>
</evidence>
<reference evidence="8" key="1">
    <citation type="submission" date="2017-02" db="EMBL/GenBank/DDBJ databases">
        <authorList>
            <person name="Varghese N."/>
            <person name="Submissions S."/>
        </authorList>
    </citation>
    <scope>NUCLEOTIDE SEQUENCE [LARGE SCALE GENOMIC DNA]</scope>
    <source>
        <strain evidence="8">SM117</strain>
    </source>
</reference>
<dbReference type="CDD" id="cd02440">
    <property type="entry name" value="AdoMet_MTases"/>
    <property type="match status" value="1"/>
</dbReference>
<dbReference type="SUPFAM" id="SSF53335">
    <property type="entry name" value="S-adenosyl-L-methionine-dependent methyltransferases"/>
    <property type="match status" value="1"/>
</dbReference>
<evidence type="ECO:0000259" key="6">
    <source>
        <dbReference type="Pfam" id="PF00590"/>
    </source>
</evidence>
<dbReference type="UniPathway" id="UPA00148"/>
<dbReference type="InterPro" id="IPR014008">
    <property type="entry name" value="Cbl_synth_MTase_CbiT"/>
</dbReference>
<feature type="domain" description="Tetrapyrrole methylase" evidence="6">
    <location>
        <begin position="14"/>
        <end position="198"/>
    </location>
</feature>
<organism evidence="7 8">
    <name type="scientific">Novosphingobium mathurense</name>
    <dbReference type="NCBI Taxonomy" id="428990"/>
    <lineage>
        <taxon>Bacteria</taxon>
        <taxon>Pseudomonadati</taxon>
        <taxon>Pseudomonadota</taxon>
        <taxon>Alphaproteobacteria</taxon>
        <taxon>Sphingomonadales</taxon>
        <taxon>Sphingomonadaceae</taxon>
        <taxon>Novosphingobium</taxon>
    </lineage>
</organism>
<dbReference type="Pfam" id="PF00590">
    <property type="entry name" value="TP_methylase"/>
    <property type="match status" value="1"/>
</dbReference>
<dbReference type="AlphaFoldDB" id="A0A1U6GU53"/>
<comment type="pathway">
    <text evidence="1">Cofactor biosynthesis; adenosylcobalamin biosynthesis.</text>
</comment>
<dbReference type="GO" id="GO:0008276">
    <property type="term" value="F:protein methyltransferase activity"/>
    <property type="evidence" value="ECO:0007669"/>
    <property type="project" value="InterPro"/>
</dbReference>
<keyword evidence="3 7" id="KW-0489">Methyltransferase</keyword>
<evidence type="ECO:0000256" key="4">
    <source>
        <dbReference type="ARBA" id="ARBA00022679"/>
    </source>
</evidence>
<dbReference type="InterPro" id="IPR012818">
    <property type="entry name" value="CbiE"/>
</dbReference>
<proteinExistence type="predicted"/>
<accession>A0A1U6GU53</accession>
<dbReference type="InterPro" id="IPR050714">
    <property type="entry name" value="Cobalamin_biosynth_MTase"/>
</dbReference>
<evidence type="ECO:0000313" key="8">
    <source>
        <dbReference type="Proteomes" id="UP000190989"/>
    </source>
</evidence>
<sequence>MADTSSFTDSGPWLTILGIGEDGAEGLSAAARDALARAELVIGAPRHLSLLPALNGRAEEWPVPFALGIERLLAHRGKRVVMLASGDPFWFGGGAPVTRHLRAGEWIAHPAPSTFSLAAARLGWSLQDTVCLGLHAAPLARLRPHLAAGRRILVLLRDGDAAGDLARYLIGQGFGASELHILEALGGPRERVRCVRAEALAFGDVAHPVAVGIACAGQGRALPCASGLADDLFDHDGQITKRPVRALTLSALAPVPGETLWDIGAGSGSIAVEWLLRHPANRAVAFESDPVRAERARANALALGVDRLEVVIGRAPEILDQRSDDAPDAVFIGGGLSQTLLETLWARLPAGTRLVANAVTLDSEALLAQWQAGKGGDLLRIELAHAAPLGNRRGWRASFPVVQWSIVL</sequence>
<dbReference type="NCBIfam" id="TIGR02469">
    <property type="entry name" value="CbiT"/>
    <property type="match status" value="1"/>
</dbReference>
<dbReference type="PIRSF" id="PIRSF036428">
    <property type="entry name" value="CobL"/>
    <property type="match status" value="1"/>
</dbReference>
<dbReference type="CDD" id="cd11644">
    <property type="entry name" value="Precorrin-6Y-MT"/>
    <property type="match status" value="1"/>
</dbReference>
<dbReference type="InterPro" id="IPR035996">
    <property type="entry name" value="4pyrrol_Methylase_sf"/>
</dbReference>
<dbReference type="InterPro" id="IPR006365">
    <property type="entry name" value="Cbl_synth_CobL"/>
</dbReference>
<dbReference type="NCBIfam" id="TIGR02467">
    <property type="entry name" value="CbiE"/>
    <property type="match status" value="1"/>
</dbReference>
<keyword evidence="8" id="KW-1185">Reference proteome</keyword>